<feature type="transmembrane region" description="Helical" evidence="9">
    <location>
        <begin position="185"/>
        <end position="218"/>
    </location>
</feature>
<dbReference type="AlphaFoldDB" id="A0A9D1Z2R8"/>
<sequence length="524" mass="60797">MLSTLFRRVTLRQILWAGCLVTLLYALLSRGAYHSDEHYQILEYAHMKLFGTPAEEHLAWEYPLQMRSGVQPFMAWCVGRVLVAMGCWSPWLAVSILQLLSGLLSVAVLLLFYRTVRDELTSETQRKWFLVLGFFLWFMAYLHVHFSAEMLSGNLFLLLASLTIRYSRGLECGAFDARAGRRREFAWGVLLGAVAGATFIVRFQTGFALLGYGIWLLFFSRRWRLYAGMVPGVVVMLALGLLADRWLYGEWTCAPWNYLQENILNARMDQFRHEPWWYYLTAPVLEGGIFFGLLALLATLRFFWRHPRHVVTWMLVPFLLVHFFLAHKEIRFFFPALFFVPWFLVELFRGAGDRFAGRGWRWALGLLAVMNLGAMCYNLTQPTPDIYFYRVMRAYCRDKGEAVALNLSDEATYYSRMQRFSEPARVVEARYYMPANLDLRHCATPTELEAEARQLTAAGRQVVILSPDPTLAETAPLTLRKVVWSPYPAWVVRYFNFNDWTRFAVRSKNIYEVLPEAENLPTAL</sequence>
<evidence type="ECO:0000313" key="10">
    <source>
        <dbReference type="EMBL" id="HIY69792.1"/>
    </source>
</evidence>
<dbReference type="Proteomes" id="UP000886844">
    <property type="component" value="Unassembled WGS sequence"/>
</dbReference>
<evidence type="ECO:0000256" key="5">
    <source>
        <dbReference type="ARBA" id="ARBA00022692"/>
    </source>
</evidence>
<evidence type="ECO:0000256" key="7">
    <source>
        <dbReference type="ARBA" id="ARBA00022989"/>
    </source>
</evidence>
<dbReference type="Pfam" id="PF03901">
    <property type="entry name" value="Glyco_transf_22"/>
    <property type="match status" value="1"/>
</dbReference>
<feature type="transmembrane region" description="Helical" evidence="9">
    <location>
        <begin position="14"/>
        <end position="33"/>
    </location>
</feature>
<comment type="caution">
    <text evidence="10">The sequence shown here is derived from an EMBL/GenBank/DDBJ whole genome shotgun (WGS) entry which is preliminary data.</text>
</comment>
<evidence type="ECO:0008006" key="12">
    <source>
        <dbReference type="Google" id="ProtNLM"/>
    </source>
</evidence>
<feature type="transmembrane region" description="Helical" evidence="9">
    <location>
        <begin position="360"/>
        <end position="380"/>
    </location>
</feature>
<dbReference type="EMBL" id="DXDA01000080">
    <property type="protein sequence ID" value="HIY69792.1"/>
    <property type="molecule type" value="Genomic_DNA"/>
</dbReference>
<keyword evidence="6" id="KW-0256">Endoplasmic reticulum</keyword>
<dbReference type="GO" id="GO:0012505">
    <property type="term" value="C:endomembrane system"/>
    <property type="evidence" value="ECO:0007669"/>
    <property type="project" value="UniProtKB-SubCell"/>
</dbReference>
<keyword evidence="7 9" id="KW-1133">Transmembrane helix</keyword>
<keyword evidence="4" id="KW-0808">Transferase</keyword>
<evidence type="ECO:0000256" key="9">
    <source>
        <dbReference type="SAM" id="Phobius"/>
    </source>
</evidence>
<feature type="transmembrane region" description="Helical" evidence="9">
    <location>
        <begin position="276"/>
        <end position="298"/>
    </location>
</feature>
<protein>
    <recommendedName>
        <fullName evidence="12">Alg9-like mannosyltransferase family protein</fullName>
    </recommendedName>
</protein>
<organism evidence="10 11">
    <name type="scientific">Candidatus Alistipes intestinigallinarum</name>
    <dbReference type="NCBI Taxonomy" id="2838440"/>
    <lineage>
        <taxon>Bacteria</taxon>
        <taxon>Pseudomonadati</taxon>
        <taxon>Bacteroidota</taxon>
        <taxon>Bacteroidia</taxon>
        <taxon>Bacteroidales</taxon>
        <taxon>Rikenellaceae</taxon>
        <taxon>Alistipes</taxon>
    </lineage>
</organism>
<evidence type="ECO:0000256" key="1">
    <source>
        <dbReference type="ARBA" id="ARBA00004127"/>
    </source>
</evidence>
<feature type="transmembrane region" description="Helical" evidence="9">
    <location>
        <begin position="225"/>
        <end position="243"/>
    </location>
</feature>
<feature type="transmembrane region" description="Helical" evidence="9">
    <location>
        <begin position="128"/>
        <end position="148"/>
    </location>
</feature>
<evidence type="ECO:0000313" key="11">
    <source>
        <dbReference type="Proteomes" id="UP000886844"/>
    </source>
</evidence>
<proteinExistence type="predicted"/>
<keyword evidence="5 9" id="KW-0812">Transmembrane</keyword>
<dbReference type="GO" id="GO:0000030">
    <property type="term" value="F:mannosyltransferase activity"/>
    <property type="evidence" value="ECO:0007669"/>
    <property type="project" value="TreeGrafter"/>
</dbReference>
<feature type="transmembrane region" description="Helical" evidence="9">
    <location>
        <begin position="332"/>
        <end position="348"/>
    </location>
</feature>
<gene>
    <name evidence="10" type="ORF">H9828_10315</name>
</gene>
<comment type="subcellular location">
    <subcellularLocation>
        <location evidence="1">Endomembrane system</location>
        <topology evidence="1">Multi-pass membrane protein</topology>
    </subcellularLocation>
    <subcellularLocation>
        <location evidence="2">Endoplasmic reticulum membrane</location>
    </subcellularLocation>
</comment>
<evidence type="ECO:0000256" key="4">
    <source>
        <dbReference type="ARBA" id="ARBA00022679"/>
    </source>
</evidence>
<keyword evidence="8 9" id="KW-0472">Membrane</keyword>
<evidence type="ECO:0000256" key="6">
    <source>
        <dbReference type="ARBA" id="ARBA00022824"/>
    </source>
</evidence>
<keyword evidence="3" id="KW-0328">Glycosyltransferase</keyword>
<evidence type="ECO:0000256" key="2">
    <source>
        <dbReference type="ARBA" id="ARBA00004586"/>
    </source>
</evidence>
<evidence type="ECO:0000256" key="3">
    <source>
        <dbReference type="ARBA" id="ARBA00022676"/>
    </source>
</evidence>
<reference evidence="10" key="1">
    <citation type="journal article" date="2021" name="PeerJ">
        <title>Extensive microbial diversity within the chicken gut microbiome revealed by metagenomics and culture.</title>
        <authorList>
            <person name="Gilroy R."/>
            <person name="Ravi A."/>
            <person name="Getino M."/>
            <person name="Pursley I."/>
            <person name="Horton D.L."/>
            <person name="Alikhan N.F."/>
            <person name="Baker D."/>
            <person name="Gharbi K."/>
            <person name="Hall N."/>
            <person name="Watson M."/>
            <person name="Adriaenssens E.M."/>
            <person name="Foster-Nyarko E."/>
            <person name="Jarju S."/>
            <person name="Secka A."/>
            <person name="Antonio M."/>
            <person name="Oren A."/>
            <person name="Chaudhuri R.R."/>
            <person name="La Ragione R."/>
            <person name="Hildebrand F."/>
            <person name="Pallen M.J."/>
        </authorList>
    </citation>
    <scope>NUCLEOTIDE SEQUENCE</scope>
    <source>
        <strain evidence="10">5134</strain>
    </source>
</reference>
<accession>A0A9D1Z2R8</accession>
<feature type="transmembrane region" description="Helical" evidence="9">
    <location>
        <begin position="310"/>
        <end position="326"/>
    </location>
</feature>
<dbReference type="InterPro" id="IPR005599">
    <property type="entry name" value="GPI_mannosylTrfase"/>
</dbReference>
<evidence type="ECO:0000256" key="8">
    <source>
        <dbReference type="ARBA" id="ARBA00023136"/>
    </source>
</evidence>
<dbReference type="PANTHER" id="PTHR22760">
    <property type="entry name" value="GLYCOSYLTRANSFERASE"/>
    <property type="match status" value="1"/>
</dbReference>
<reference evidence="10" key="2">
    <citation type="submission" date="2021-04" db="EMBL/GenBank/DDBJ databases">
        <authorList>
            <person name="Gilroy R."/>
        </authorList>
    </citation>
    <scope>NUCLEOTIDE SEQUENCE</scope>
    <source>
        <strain evidence="10">5134</strain>
    </source>
</reference>
<feature type="transmembrane region" description="Helical" evidence="9">
    <location>
        <begin position="97"/>
        <end position="116"/>
    </location>
</feature>
<name>A0A9D1Z2R8_9BACT</name>